<dbReference type="EMBL" id="CM027689">
    <property type="protein sequence ID" value="KAG0513321.1"/>
    <property type="molecule type" value="Genomic_DNA"/>
</dbReference>
<sequence>MFVMFMVTAYLLGAVLLVRFVRDARPGDAVGTGGSRAQGHGAASATDCLAQVSLLVAVCVGFLVAACLVALPPSVPSGGLGKLSFLTNFADKNSFIAVAVIAAAAAAASCTRRRLHRFIRGAGNAGDAAPAARASERFSRTRQTVCFIFIALLLAAASSATSGGLDAQRLFSGFPCRSAITKVPVGVAIAAVAGTTLFARFPCWGRNAAVAAAPTPANAMGTWWRRFGKLTSLAVVAPASSLWRMRTPRSQSGSESEGGEHANSLLEG</sequence>
<comment type="caution">
    <text evidence="3">The sequence shown here is derived from an EMBL/GenBank/DDBJ whole genome shotgun (WGS) entry which is preliminary data.</text>
</comment>
<evidence type="ECO:0000256" key="2">
    <source>
        <dbReference type="SAM" id="Phobius"/>
    </source>
</evidence>
<reference evidence="3" key="1">
    <citation type="journal article" date="2019" name="BMC Genomics">
        <title>A new reference genome for Sorghum bicolor reveals high levels of sequence similarity between sweet and grain genotypes: implications for the genetics of sugar metabolism.</title>
        <authorList>
            <person name="Cooper E.A."/>
            <person name="Brenton Z.W."/>
            <person name="Flinn B.S."/>
            <person name="Jenkins J."/>
            <person name="Shu S."/>
            <person name="Flowers D."/>
            <person name="Luo F."/>
            <person name="Wang Y."/>
            <person name="Xia P."/>
            <person name="Barry K."/>
            <person name="Daum C."/>
            <person name="Lipzen A."/>
            <person name="Yoshinaga Y."/>
            <person name="Schmutz J."/>
            <person name="Saski C."/>
            <person name="Vermerris W."/>
            <person name="Kresovich S."/>
        </authorList>
    </citation>
    <scope>NUCLEOTIDE SEQUENCE</scope>
</reference>
<evidence type="ECO:0000256" key="1">
    <source>
        <dbReference type="SAM" id="MobiDB-lite"/>
    </source>
</evidence>
<keyword evidence="2" id="KW-1133">Transmembrane helix</keyword>
<protein>
    <submittedName>
        <fullName evidence="3">Uncharacterized protein</fullName>
    </submittedName>
</protein>
<dbReference type="AlphaFoldDB" id="A0A921Q3X7"/>
<feature type="transmembrane region" description="Helical" evidence="2">
    <location>
        <begin position="145"/>
        <end position="163"/>
    </location>
</feature>
<organism evidence="3 4">
    <name type="scientific">Sorghum bicolor</name>
    <name type="common">Sorghum</name>
    <name type="synonym">Sorghum vulgare</name>
    <dbReference type="NCBI Taxonomy" id="4558"/>
    <lineage>
        <taxon>Eukaryota</taxon>
        <taxon>Viridiplantae</taxon>
        <taxon>Streptophyta</taxon>
        <taxon>Embryophyta</taxon>
        <taxon>Tracheophyta</taxon>
        <taxon>Spermatophyta</taxon>
        <taxon>Magnoliopsida</taxon>
        <taxon>Liliopsida</taxon>
        <taxon>Poales</taxon>
        <taxon>Poaceae</taxon>
        <taxon>PACMAD clade</taxon>
        <taxon>Panicoideae</taxon>
        <taxon>Andropogonodae</taxon>
        <taxon>Andropogoneae</taxon>
        <taxon>Sorghinae</taxon>
        <taxon>Sorghum</taxon>
    </lineage>
</organism>
<gene>
    <name evidence="3" type="ORF">BDA96_10G091600</name>
</gene>
<feature type="transmembrane region" description="Helical" evidence="2">
    <location>
        <begin position="183"/>
        <end position="201"/>
    </location>
</feature>
<proteinExistence type="predicted"/>
<dbReference type="Proteomes" id="UP000807115">
    <property type="component" value="Chromosome 10"/>
</dbReference>
<accession>A0A921Q3X7</accession>
<feature type="transmembrane region" description="Helical" evidence="2">
    <location>
        <begin position="50"/>
        <end position="71"/>
    </location>
</feature>
<evidence type="ECO:0000313" key="3">
    <source>
        <dbReference type="EMBL" id="KAG0513321.1"/>
    </source>
</evidence>
<name>A0A921Q3X7_SORBI</name>
<feature type="region of interest" description="Disordered" evidence="1">
    <location>
        <begin position="246"/>
        <end position="268"/>
    </location>
</feature>
<evidence type="ECO:0000313" key="4">
    <source>
        <dbReference type="Proteomes" id="UP000807115"/>
    </source>
</evidence>
<keyword evidence="2" id="KW-0812">Transmembrane</keyword>
<reference evidence="3" key="2">
    <citation type="submission" date="2020-10" db="EMBL/GenBank/DDBJ databases">
        <authorList>
            <person name="Cooper E.A."/>
            <person name="Brenton Z.W."/>
            <person name="Flinn B.S."/>
            <person name="Jenkins J."/>
            <person name="Shu S."/>
            <person name="Flowers D."/>
            <person name="Luo F."/>
            <person name="Wang Y."/>
            <person name="Xia P."/>
            <person name="Barry K."/>
            <person name="Daum C."/>
            <person name="Lipzen A."/>
            <person name="Yoshinaga Y."/>
            <person name="Schmutz J."/>
            <person name="Saski C."/>
            <person name="Vermerris W."/>
            <person name="Kresovich S."/>
        </authorList>
    </citation>
    <scope>NUCLEOTIDE SEQUENCE</scope>
</reference>
<keyword evidence="2" id="KW-0472">Membrane</keyword>